<dbReference type="KEGG" id="oho:Oweho_2330"/>
<name>G8R682_OWEHD</name>
<protein>
    <submittedName>
        <fullName evidence="2">Uncharacterized protein</fullName>
    </submittedName>
</protein>
<keyword evidence="1" id="KW-1133">Transmembrane helix</keyword>
<gene>
    <name evidence="2" type="ordered locus">Oweho_2330</name>
</gene>
<feature type="transmembrane region" description="Helical" evidence="1">
    <location>
        <begin position="73"/>
        <end position="95"/>
    </location>
</feature>
<reference evidence="2 3" key="1">
    <citation type="journal article" date="2012" name="Stand. Genomic Sci.">
        <title>Genome sequence of the orange-pigmented seawater bacterium Owenweeksia hongkongensis type strain (UST20020801(T)).</title>
        <authorList>
            <person name="Riedel T."/>
            <person name="Held B."/>
            <person name="Nolan M."/>
            <person name="Lucas S."/>
            <person name="Lapidus A."/>
            <person name="Tice H."/>
            <person name="Del Rio T.G."/>
            <person name="Cheng J.F."/>
            <person name="Han C."/>
            <person name="Tapia R."/>
            <person name="Goodwin L.A."/>
            <person name="Pitluck S."/>
            <person name="Liolios K."/>
            <person name="Mavromatis K."/>
            <person name="Pagani I."/>
            <person name="Ivanova N."/>
            <person name="Mikhailova N."/>
            <person name="Pati A."/>
            <person name="Chen A."/>
            <person name="Palaniappan K."/>
            <person name="Rohde M."/>
            <person name="Tindall B.J."/>
            <person name="Detter J.C."/>
            <person name="Goker M."/>
            <person name="Woyke T."/>
            <person name="Bristow J."/>
            <person name="Eisen J.A."/>
            <person name="Markowitz V."/>
            <person name="Hugenholtz P."/>
            <person name="Klenk H.P."/>
            <person name="Kyrpides N.C."/>
        </authorList>
    </citation>
    <scope>NUCLEOTIDE SEQUENCE</scope>
    <source>
        <strain evidence="3">DSM 17368 / JCM 12287 / NRRL B-23963</strain>
    </source>
</reference>
<sequence>MSFGNNRTVSSRKPKKPYAYLKQLYGEQLEKHLNTTSILSTADRKFTAAEWKKFRREVREKAKEEDRQKVLRMLLSMVLTIAALFLIVVFFRTWFDF</sequence>
<dbReference type="HOGENOM" id="CLU_2344004_0_0_10"/>
<keyword evidence="3" id="KW-1185">Reference proteome</keyword>
<keyword evidence="1" id="KW-0472">Membrane</keyword>
<dbReference type="STRING" id="926562.Oweho_2330"/>
<evidence type="ECO:0000313" key="2">
    <source>
        <dbReference type="EMBL" id="AEV33302.1"/>
    </source>
</evidence>
<accession>G8R682</accession>
<evidence type="ECO:0000313" key="3">
    <source>
        <dbReference type="Proteomes" id="UP000005631"/>
    </source>
</evidence>
<dbReference type="AlphaFoldDB" id="G8R682"/>
<proteinExistence type="predicted"/>
<dbReference type="Proteomes" id="UP000005631">
    <property type="component" value="Chromosome"/>
</dbReference>
<dbReference type="EMBL" id="CP003156">
    <property type="protein sequence ID" value="AEV33302.1"/>
    <property type="molecule type" value="Genomic_DNA"/>
</dbReference>
<evidence type="ECO:0000256" key="1">
    <source>
        <dbReference type="SAM" id="Phobius"/>
    </source>
</evidence>
<organism evidence="2 3">
    <name type="scientific">Owenweeksia hongkongensis (strain DSM 17368 / CIP 108786 / JCM 12287 / NRRL B-23963 / UST20020801)</name>
    <dbReference type="NCBI Taxonomy" id="926562"/>
    <lineage>
        <taxon>Bacteria</taxon>
        <taxon>Pseudomonadati</taxon>
        <taxon>Bacteroidota</taxon>
        <taxon>Flavobacteriia</taxon>
        <taxon>Flavobacteriales</taxon>
        <taxon>Owenweeksiaceae</taxon>
        <taxon>Owenweeksia</taxon>
    </lineage>
</organism>
<keyword evidence="1" id="KW-0812">Transmembrane</keyword>
<dbReference type="RefSeq" id="WP_014202651.1">
    <property type="nucleotide sequence ID" value="NC_016599.1"/>
</dbReference>